<dbReference type="GO" id="GO:0005737">
    <property type="term" value="C:cytoplasm"/>
    <property type="evidence" value="ECO:0007669"/>
    <property type="project" value="UniProtKB-SubCell"/>
</dbReference>
<evidence type="ECO:0000313" key="9">
    <source>
        <dbReference type="EMBL" id="NYD28423.1"/>
    </source>
</evidence>
<organism evidence="9 10">
    <name type="scientific">Leucobacter aridicollis</name>
    <dbReference type="NCBI Taxonomy" id="283878"/>
    <lineage>
        <taxon>Bacteria</taxon>
        <taxon>Bacillati</taxon>
        <taxon>Actinomycetota</taxon>
        <taxon>Actinomycetes</taxon>
        <taxon>Micrococcales</taxon>
        <taxon>Microbacteriaceae</taxon>
        <taxon>Leucobacter</taxon>
    </lineage>
</organism>
<evidence type="ECO:0000256" key="2">
    <source>
        <dbReference type="ARBA" id="ARBA00022490"/>
    </source>
</evidence>
<dbReference type="PROSITE" id="PS01117">
    <property type="entry name" value="HTH_MARR_1"/>
    <property type="match status" value="1"/>
</dbReference>
<reference evidence="9 10" key="1">
    <citation type="submission" date="2020-07" db="EMBL/GenBank/DDBJ databases">
        <title>Sequencing the genomes of 1000 actinobacteria strains.</title>
        <authorList>
            <person name="Klenk H.-P."/>
        </authorList>
    </citation>
    <scope>NUCLEOTIDE SEQUENCE [LARGE SCALE GENOMIC DNA]</scope>
    <source>
        <strain evidence="9 10">DSM 17380</strain>
    </source>
</reference>
<dbReference type="PANTHER" id="PTHR33164">
    <property type="entry name" value="TRANSCRIPTIONAL REGULATOR, MARR FAMILY"/>
    <property type="match status" value="1"/>
</dbReference>
<evidence type="ECO:0000256" key="3">
    <source>
        <dbReference type="ARBA" id="ARBA00023015"/>
    </source>
</evidence>
<feature type="domain" description="HTH marR-type" evidence="8">
    <location>
        <begin position="14"/>
        <end position="144"/>
    </location>
</feature>
<dbReference type="GO" id="GO:0003677">
    <property type="term" value="F:DNA binding"/>
    <property type="evidence" value="ECO:0007669"/>
    <property type="project" value="UniProtKB-KW"/>
</dbReference>
<accession>A0A852R122</accession>
<dbReference type="InterPro" id="IPR036390">
    <property type="entry name" value="WH_DNA-bd_sf"/>
</dbReference>
<dbReference type="InterPro" id="IPR039422">
    <property type="entry name" value="MarR/SlyA-like"/>
</dbReference>
<dbReference type="InterPro" id="IPR055166">
    <property type="entry name" value="Transc_reg_Sar_Rot_HTH"/>
</dbReference>
<name>A0A852R122_9MICO</name>
<dbReference type="Proteomes" id="UP000586095">
    <property type="component" value="Unassembled WGS sequence"/>
</dbReference>
<dbReference type="AlphaFoldDB" id="A0A852R122"/>
<keyword evidence="10" id="KW-1185">Reference proteome</keyword>
<evidence type="ECO:0000313" key="10">
    <source>
        <dbReference type="Proteomes" id="UP000586095"/>
    </source>
</evidence>
<dbReference type="GO" id="GO:0006950">
    <property type="term" value="P:response to stress"/>
    <property type="evidence" value="ECO:0007669"/>
    <property type="project" value="TreeGrafter"/>
</dbReference>
<protein>
    <recommendedName>
        <fullName evidence="7">HTH-type transcriptional regulator MgrA</fullName>
    </recommendedName>
</protein>
<dbReference type="EMBL" id="JACCBD010000001">
    <property type="protein sequence ID" value="NYD28423.1"/>
    <property type="molecule type" value="Genomic_DNA"/>
</dbReference>
<keyword evidence="3" id="KW-0805">Transcription regulation</keyword>
<comment type="subcellular location">
    <subcellularLocation>
        <location evidence="1">Cytoplasm</location>
    </subcellularLocation>
</comment>
<evidence type="ECO:0000256" key="5">
    <source>
        <dbReference type="ARBA" id="ARBA00023125"/>
    </source>
</evidence>
<dbReference type="Pfam" id="PF22381">
    <property type="entry name" value="Staph_reg_Sar_Rot"/>
    <property type="match status" value="1"/>
</dbReference>
<sequence length="149" mass="16547">MPHVGQDTREIELADQLTFQLYAASRAMVSAYRKELQPFNLTYTQYLTMRAVWSGDGRPVSDLCAELELDSGTISPLLTRLEASGYISRERVSDDGRQVRVFCTPLGRDLRAQLMHLPGSVAEASAISEPEIERLCGMLGTLREAVRGV</sequence>
<dbReference type="SUPFAM" id="SSF46785">
    <property type="entry name" value="Winged helix' DNA-binding domain"/>
    <property type="match status" value="1"/>
</dbReference>
<dbReference type="InterPro" id="IPR023187">
    <property type="entry name" value="Tscrpt_reg_MarR-type_CS"/>
</dbReference>
<evidence type="ECO:0000256" key="6">
    <source>
        <dbReference type="ARBA" id="ARBA00023163"/>
    </source>
</evidence>
<dbReference type="PROSITE" id="PS50995">
    <property type="entry name" value="HTH_MARR_2"/>
    <property type="match status" value="1"/>
</dbReference>
<keyword evidence="5 9" id="KW-0238">DNA-binding</keyword>
<evidence type="ECO:0000256" key="1">
    <source>
        <dbReference type="ARBA" id="ARBA00004496"/>
    </source>
</evidence>
<dbReference type="InterPro" id="IPR000835">
    <property type="entry name" value="HTH_MarR-typ"/>
</dbReference>
<dbReference type="RefSeq" id="WP_185988039.1">
    <property type="nucleotide sequence ID" value="NZ_BAAALZ010000004.1"/>
</dbReference>
<comment type="caution">
    <text evidence="9">The sequence shown here is derived from an EMBL/GenBank/DDBJ whole genome shotgun (WGS) entry which is preliminary data.</text>
</comment>
<dbReference type="PANTHER" id="PTHR33164:SF5">
    <property type="entry name" value="ORGANIC HYDROPEROXIDE RESISTANCE TRANSCRIPTIONAL REGULATOR"/>
    <property type="match status" value="1"/>
</dbReference>
<dbReference type="InterPro" id="IPR036388">
    <property type="entry name" value="WH-like_DNA-bd_sf"/>
</dbReference>
<keyword evidence="6" id="KW-0804">Transcription</keyword>
<dbReference type="SMART" id="SM00347">
    <property type="entry name" value="HTH_MARR"/>
    <property type="match status" value="1"/>
</dbReference>
<gene>
    <name evidence="9" type="ORF">BJ960_003226</name>
</gene>
<proteinExistence type="predicted"/>
<evidence type="ECO:0000256" key="4">
    <source>
        <dbReference type="ARBA" id="ARBA00023026"/>
    </source>
</evidence>
<evidence type="ECO:0000259" key="8">
    <source>
        <dbReference type="PROSITE" id="PS50995"/>
    </source>
</evidence>
<keyword evidence="4" id="KW-0843">Virulence</keyword>
<evidence type="ECO:0000256" key="7">
    <source>
        <dbReference type="ARBA" id="ARBA00040307"/>
    </source>
</evidence>
<dbReference type="Gene3D" id="1.10.10.10">
    <property type="entry name" value="Winged helix-like DNA-binding domain superfamily/Winged helix DNA-binding domain"/>
    <property type="match status" value="1"/>
</dbReference>
<dbReference type="GO" id="GO:0003700">
    <property type="term" value="F:DNA-binding transcription factor activity"/>
    <property type="evidence" value="ECO:0007669"/>
    <property type="project" value="InterPro"/>
</dbReference>
<keyword evidence="2" id="KW-0963">Cytoplasm</keyword>